<dbReference type="InterPro" id="IPR001138">
    <property type="entry name" value="Zn2Cys6_DnaBD"/>
</dbReference>
<dbReference type="Pfam" id="PF06985">
    <property type="entry name" value="HET"/>
    <property type="match status" value="1"/>
</dbReference>
<dbReference type="Proteomes" id="UP000554235">
    <property type="component" value="Unassembled WGS sequence"/>
</dbReference>
<protein>
    <submittedName>
        <fullName evidence="3">Heterokaryon incompatibility (Het-6OR allele)</fullName>
    </submittedName>
</protein>
<dbReference type="GO" id="GO:0000981">
    <property type="term" value="F:DNA-binding transcription factor activity, RNA polymerase II-specific"/>
    <property type="evidence" value="ECO:0007669"/>
    <property type="project" value="InterPro"/>
</dbReference>
<dbReference type="InterPro" id="IPR010730">
    <property type="entry name" value="HET"/>
</dbReference>
<organism evidence="3 4">
    <name type="scientific">Fusarium albosuccineum</name>
    <dbReference type="NCBI Taxonomy" id="1237068"/>
    <lineage>
        <taxon>Eukaryota</taxon>
        <taxon>Fungi</taxon>
        <taxon>Dikarya</taxon>
        <taxon>Ascomycota</taxon>
        <taxon>Pezizomycotina</taxon>
        <taxon>Sordariomycetes</taxon>
        <taxon>Hypocreomycetidae</taxon>
        <taxon>Hypocreales</taxon>
        <taxon>Nectriaceae</taxon>
        <taxon>Fusarium</taxon>
        <taxon>Fusarium decemcellulare species complex</taxon>
    </lineage>
</organism>
<dbReference type="OrthoDB" id="2157530at2759"/>
<dbReference type="PANTHER" id="PTHR24148:SF64">
    <property type="entry name" value="HETEROKARYON INCOMPATIBILITY DOMAIN-CONTAINING PROTEIN"/>
    <property type="match status" value="1"/>
</dbReference>
<feature type="domain" description="Zn(2)-C6 fungal-type" evidence="2">
    <location>
        <begin position="17"/>
        <end position="47"/>
    </location>
</feature>
<dbReference type="EMBL" id="JAADYS010000897">
    <property type="protein sequence ID" value="KAF4466306.1"/>
    <property type="molecule type" value="Genomic_DNA"/>
</dbReference>
<evidence type="ECO:0000313" key="4">
    <source>
        <dbReference type="Proteomes" id="UP000554235"/>
    </source>
</evidence>
<sequence>MQASSESSNPLSTRRKNCNSCVQSKRRCDRRTPICSLCAKRGVPCTYGKPRKGTRHGSKLDRPFIEVASPPDPSAAWFDLGMALDMSPLEGTFLESQPESGYPTATPDMLSHALISNEIPMGMFDSSEGANTSYPSSTHLESNVLEGCDQSRPRLGSPADDDIIKSWEYMGIFCNNVRDLVDGQSYQKMPLYQLARTQALFIYQIIRLFDGDISLRAQGEKDTGLLQTWLDELCFLRNNLGDSAQGGESQAPPTWKEWIFDESVRRTIIMAYSVIGLYDMMKEPGEKLGHPGPWAYIHRWTLGGSLWKAKSASEFDRLWRRNQHFVISSYSFDKFIAQGKSEEIDDFAEILLIYTPLGDPSKNIRLLEIFVRDSERRPRVTCRMRTVALQDAPPFAALSYVWGDPSERENIVLNSQLVSVTKNLEGALRCAPSFQRIHPACGPTFLLWADAICIDQGNLKERTAQVKLMARLYQQAECVFAWLGSEDEDKAFRSLRPVIHKIAPLGEPSNQNSILESLASLEWLIPYPELCKNDVLPSKDPKLKDIPLLFNACWSAINDLLTRPYWTRVWIFQEAVLAKKLILACPTSAMVFDDLGAVAVALEALQWYLRVMPSSKPNFMGSGVWYFLRDILDWSSIVSIMRVRNARTSGIPYEEFQRRCALATVGFDLDATDPRDRVYGLLALTGMNIEPNYDKSLGQVYTEFSSGWLEASQSTGLPHELMFLAYAGIGIFGDEPSLPSWVPNFRDQSQMKVKIVTATANEDVLGSLPRAAPVRIQDGALIAPGIEVDVIAKVHPFPQGQETAPTMAAMMVETKEIISAFSKLDLSQRRKNMAAAINSPTPEKRKDATENKDFEALYTFLVDFLSRKTSGYANGIPPIQAVIRVIWCHNMGRKVTGQTVMRGLNFLKFLSLQGPSPTAKENLERLGFTIDDDFDQLFSKKVFPVNGLEPEISAYKGSLLREFKNWEPIGGLTEMMELHNRLVDLSSCWRLIETEKGHLGLGPKGAEPGDIVTMLKGSHVPVILRRDEDHSRHVGTSFILGLMDGEVSTNPDDGKRAARSFKIL</sequence>
<gene>
    <name evidence="3" type="ORF">FALBO_6840</name>
</gene>
<accession>A0A8H4PE99</accession>
<name>A0A8H4PE99_9HYPO</name>
<evidence type="ECO:0000259" key="2">
    <source>
        <dbReference type="PROSITE" id="PS50048"/>
    </source>
</evidence>
<dbReference type="SMART" id="SM00066">
    <property type="entry name" value="GAL4"/>
    <property type="match status" value="1"/>
</dbReference>
<dbReference type="PANTHER" id="PTHR24148">
    <property type="entry name" value="ANKYRIN REPEAT DOMAIN-CONTAINING PROTEIN 39 HOMOLOG-RELATED"/>
    <property type="match status" value="1"/>
</dbReference>
<keyword evidence="1" id="KW-0539">Nucleus</keyword>
<dbReference type="InterPro" id="IPR052895">
    <property type="entry name" value="HetReg/Transcr_Mod"/>
</dbReference>
<evidence type="ECO:0000256" key="1">
    <source>
        <dbReference type="ARBA" id="ARBA00023242"/>
    </source>
</evidence>
<proteinExistence type="predicted"/>
<reference evidence="3 4" key="1">
    <citation type="submission" date="2020-01" db="EMBL/GenBank/DDBJ databases">
        <title>Identification and distribution of gene clusters putatively required for synthesis of sphingolipid metabolism inhibitors in phylogenetically diverse species of the filamentous fungus Fusarium.</title>
        <authorList>
            <person name="Kim H.-S."/>
            <person name="Busman M."/>
            <person name="Brown D.W."/>
            <person name="Divon H."/>
            <person name="Uhlig S."/>
            <person name="Proctor R.H."/>
        </authorList>
    </citation>
    <scope>NUCLEOTIDE SEQUENCE [LARGE SCALE GENOMIC DNA]</scope>
    <source>
        <strain evidence="3 4">NRRL 20459</strain>
    </source>
</reference>
<dbReference type="InterPro" id="IPR036864">
    <property type="entry name" value="Zn2-C6_fun-type_DNA-bd_sf"/>
</dbReference>
<dbReference type="Pfam" id="PF00172">
    <property type="entry name" value="Zn_clus"/>
    <property type="match status" value="1"/>
</dbReference>
<dbReference type="Pfam" id="PF26639">
    <property type="entry name" value="Het-6_barrel"/>
    <property type="match status" value="1"/>
</dbReference>
<dbReference type="Gene3D" id="4.10.240.10">
    <property type="entry name" value="Zn(2)-C6 fungal-type DNA-binding domain"/>
    <property type="match status" value="1"/>
</dbReference>
<dbReference type="SUPFAM" id="SSF57701">
    <property type="entry name" value="Zn2/Cys6 DNA-binding domain"/>
    <property type="match status" value="1"/>
</dbReference>
<dbReference type="AlphaFoldDB" id="A0A8H4PE99"/>
<keyword evidence="4" id="KW-1185">Reference proteome</keyword>
<dbReference type="GO" id="GO:0008270">
    <property type="term" value="F:zinc ion binding"/>
    <property type="evidence" value="ECO:0007669"/>
    <property type="project" value="InterPro"/>
</dbReference>
<comment type="caution">
    <text evidence="3">The sequence shown here is derived from an EMBL/GenBank/DDBJ whole genome shotgun (WGS) entry which is preliminary data.</text>
</comment>
<dbReference type="CDD" id="cd00067">
    <property type="entry name" value="GAL4"/>
    <property type="match status" value="1"/>
</dbReference>
<evidence type="ECO:0000313" key="3">
    <source>
        <dbReference type="EMBL" id="KAF4466306.1"/>
    </source>
</evidence>
<dbReference type="PROSITE" id="PS50048">
    <property type="entry name" value="ZN2_CY6_FUNGAL_2"/>
    <property type="match status" value="1"/>
</dbReference>